<feature type="domain" description="FAD/NAD(P)-binding" evidence="5">
    <location>
        <begin position="5"/>
        <end position="288"/>
    </location>
</feature>
<name>A0ABX3H0Z5_PAEBO</name>
<accession>A0ABX3H0Z5</accession>
<evidence type="ECO:0000313" key="6">
    <source>
        <dbReference type="EMBL" id="OMD42834.1"/>
    </source>
</evidence>
<dbReference type="InterPro" id="IPR050097">
    <property type="entry name" value="Ferredoxin-NADP_redctase_2"/>
</dbReference>
<evidence type="ECO:0000256" key="3">
    <source>
        <dbReference type="ARBA" id="ARBA00022630"/>
    </source>
</evidence>
<comment type="subunit">
    <text evidence="2">Homodimer.</text>
</comment>
<dbReference type="RefSeq" id="WP_076113263.1">
    <property type="nucleotide sequence ID" value="NZ_MPTB01000038.1"/>
</dbReference>
<dbReference type="InterPro" id="IPR036188">
    <property type="entry name" value="FAD/NAD-bd_sf"/>
</dbReference>
<keyword evidence="4" id="KW-0560">Oxidoreductase</keyword>
<evidence type="ECO:0000256" key="4">
    <source>
        <dbReference type="ARBA" id="ARBA00023002"/>
    </source>
</evidence>
<dbReference type="InterPro" id="IPR023753">
    <property type="entry name" value="FAD/NAD-binding_dom"/>
</dbReference>
<evidence type="ECO:0000256" key="2">
    <source>
        <dbReference type="ARBA" id="ARBA00011738"/>
    </source>
</evidence>
<dbReference type="SUPFAM" id="SSF51905">
    <property type="entry name" value="FAD/NAD(P)-binding domain"/>
    <property type="match status" value="1"/>
</dbReference>
<keyword evidence="3" id="KW-0285">Flavoprotein</keyword>
<dbReference type="PANTHER" id="PTHR48105">
    <property type="entry name" value="THIOREDOXIN REDUCTASE 1-RELATED-RELATED"/>
    <property type="match status" value="1"/>
</dbReference>
<dbReference type="PRINTS" id="PR00368">
    <property type="entry name" value="FADPNR"/>
</dbReference>
<dbReference type="Gene3D" id="3.50.50.60">
    <property type="entry name" value="FAD/NAD(P)-binding domain"/>
    <property type="match status" value="2"/>
</dbReference>
<evidence type="ECO:0000313" key="7">
    <source>
        <dbReference type="Proteomes" id="UP000187412"/>
    </source>
</evidence>
<dbReference type="Pfam" id="PF07992">
    <property type="entry name" value="Pyr_redox_2"/>
    <property type="match status" value="1"/>
</dbReference>
<evidence type="ECO:0000259" key="5">
    <source>
        <dbReference type="Pfam" id="PF07992"/>
    </source>
</evidence>
<comment type="cofactor">
    <cofactor evidence="1">
        <name>FAD</name>
        <dbReference type="ChEBI" id="CHEBI:57692"/>
    </cofactor>
</comment>
<proteinExistence type="predicted"/>
<reference evidence="6 7" key="1">
    <citation type="submission" date="2016-10" db="EMBL/GenBank/DDBJ databases">
        <title>Paenibacillus species isolates.</title>
        <authorList>
            <person name="Beno S.M."/>
        </authorList>
    </citation>
    <scope>NUCLEOTIDE SEQUENCE [LARGE SCALE GENOMIC DNA]</scope>
    <source>
        <strain evidence="6 7">FSL H7-0744</strain>
    </source>
</reference>
<keyword evidence="7" id="KW-1185">Reference proteome</keyword>
<comment type="caution">
    <text evidence="6">The sequence shown here is derived from an EMBL/GenBank/DDBJ whole genome shotgun (WGS) entry which is preliminary data.</text>
</comment>
<dbReference type="Proteomes" id="UP000187412">
    <property type="component" value="Unassembled WGS sequence"/>
</dbReference>
<protein>
    <submittedName>
        <fullName evidence="6">Pyridine nucleotide-disulfide oxidoreductase</fullName>
    </submittedName>
</protein>
<dbReference type="EMBL" id="MPTB01000038">
    <property type="protein sequence ID" value="OMD42834.1"/>
    <property type="molecule type" value="Genomic_DNA"/>
</dbReference>
<dbReference type="PRINTS" id="PR00469">
    <property type="entry name" value="PNDRDTASEII"/>
</dbReference>
<sequence>MPVIYDAIIVGGGFAGLQAAIQLGRYSAHHVLVIDAGGGRPNICRNYHNILGWPEGISGEELRARGRRQAEVAGVEFVTDRITKADKQNGLFQLNGFENQCYSSKTLLLATGVMDRFPELPGLVATLGKTVYVCPDCDGYEIQNRQTLLLGSGDVGANMAFVLRERTGDLTYINHECQPVSAENRQRLDEQGILYVEEAVARIDEENDGIIKAVVLESGNTLLAERGFIAFGNNAVHSELAAELGVKLHKNKHIEADKRSLMTNVEHLWVAGDVAVHAEQATVAMGEGAIAGIWMHKELKKISMVSLPPSKQNHSEMVKQNK</sequence>
<gene>
    <name evidence="6" type="ORF">BSK56_25155</name>
</gene>
<evidence type="ECO:0000256" key="1">
    <source>
        <dbReference type="ARBA" id="ARBA00001974"/>
    </source>
</evidence>
<organism evidence="6 7">
    <name type="scientific">Paenibacillus borealis</name>
    <dbReference type="NCBI Taxonomy" id="160799"/>
    <lineage>
        <taxon>Bacteria</taxon>
        <taxon>Bacillati</taxon>
        <taxon>Bacillota</taxon>
        <taxon>Bacilli</taxon>
        <taxon>Bacillales</taxon>
        <taxon>Paenibacillaceae</taxon>
        <taxon>Paenibacillus</taxon>
    </lineage>
</organism>